<name>G0MBF8_CAEBE</name>
<protein>
    <submittedName>
        <fullName evidence="1">Uncharacterized protein</fullName>
    </submittedName>
</protein>
<dbReference type="EMBL" id="GL379788">
    <property type="protein sequence ID" value="EGT40529.1"/>
    <property type="molecule type" value="Genomic_DNA"/>
</dbReference>
<dbReference type="Proteomes" id="UP000008068">
    <property type="component" value="Unassembled WGS sequence"/>
</dbReference>
<dbReference type="AlphaFoldDB" id="G0MBF8"/>
<evidence type="ECO:0000313" key="2">
    <source>
        <dbReference type="Proteomes" id="UP000008068"/>
    </source>
</evidence>
<gene>
    <name evidence="1" type="ORF">CAEBREN_09295</name>
</gene>
<dbReference type="eggNOG" id="ENOG502TJ14">
    <property type="taxonomic scope" value="Eukaryota"/>
</dbReference>
<sequence length="143" mass="16308">MGGALEERAPKPSIKELEAKVSSHVAEDMQRSTSLILFLVIFQLAAFGDCGDMQCFEGFVGDMTIESGFDMCAVSVDMENNEKQYFGKNGEMHIFNKTRPIDWSQGDCFVIFEYDTVYTYCYCRENLCNKPKGFQHIMDTFLN</sequence>
<evidence type="ECO:0000313" key="1">
    <source>
        <dbReference type="EMBL" id="EGT40529.1"/>
    </source>
</evidence>
<dbReference type="InParanoid" id="G0MBF8"/>
<reference evidence="2" key="1">
    <citation type="submission" date="2011-07" db="EMBL/GenBank/DDBJ databases">
        <authorList>
            <consortium name="Caenorhabditis brenneri Sequencing and Analysis Consortium"/>
            <person name="Wilson R.K."/>
        </authorList>
    </citation>
    <scope>NUCLEOTIDE SEQUENCE [LARGE SCALE GENOMIC DNA]</scope>
    <source>
        <strain evidence="2">PB2801</strain>
    </source>
</reference>
<accession>G0MBF8</accession>
<dbReference type="OrthoDB" id="10449789at2759"/>
<proteinExistence type="predicted"/>
<dbReference type="OMA" id="NGEMHIF"/>
<organism evidence="2">
    <name type="scientific">Caenorhabditis brenneri</name>
    <name type="common">Nematode worm</name>
    <dbReference type="NCBI Taxonomy" id="135651"/>
    <lineage>
        <taxon>Eukaryota</taxon>
        <taxon>Metazoa</taxon>
        <taxon>Ecdysozoa</taxon>
        <taxon>Nematoda</taxon>
        <taxon>Chromadorea</taxon>
        <taxon>Rhabditida</taxon>
        <taxon>Rhabditina</taxon>
        <taxon>Rhabditomorpha</taxon>
        <taxon>Rhabditoidea</taxon>
        <taxon>Rhabditidae</taxon>
        <taxon>Peloderinae</taxon>
        <taxon>Caenorhabditis</taxon>
    </lineage>
</organism>
<dbReference type="HOGENOM" id="CLU_1807894_0_0_1"/>
<keyword evidence="2" id="KW-1185">Reference proteome</keyword>